<dbReference type="CDD" id="cd00303">
    <property type="entry name" value="retropepsin_like"/>
    <property type="match status" value="1"/>
</dbReference>
<reference evidence="1" key="1">
    <citation type="submission" date="2025-08" db="UniProtKB">
        <authorList>
            <consortium name="RefSeq"/>
        </authorList>
    </citation>
    <scope>IDENTIFICATION</scope>
</reference>
<dbReference type="InterPro" id="IPR021109">
    <property type="entry name" value="Peptidase_aspartic_dom_sf"/>
</dbReference>
<dbReference type="RefSeq" id="XP_016484047.1">
    <property type="nucleotide sequence ID" value="XM_016628561.1"/>
</dbReference>
<dbReference type="PANTHER" id="PTHR33067">
    <property type="entry name" value="RNA-DIRECTED DNA POLYMERASE-RELATED"/>
    <property type="match status" value="1"/>
</dbReference>
<dbReference type="KEGG" id="nta:107804641"/>
<organism evidence="1">
    <name type="scientific">Nicotiana tabacum</name>
    <name type="common">Common tobacco</name>
    <dbReference type="NCBI Taxonomy" id="4097"/>
    <lineage>
        <taxon>Eukaryota</taxon>
        <taxon>Viridiplantae</taxon>
        <taxon>Streptophyta</taxon>
        <taxon>Embryophyta</taxon>
        <taxon>Tracheophyta</taxon>
        <taxon>Spermatophyta</taxon>
        <taxon>Magnoliopsida</taxon>
        <taxon>eudicotyledons</taxon>
        <taxon>Gunneridae</taxon>
        <taxon>Pentapetalae</taxon>
        <taxon>asterids</taxon>
        <taxon>lamiids</taxon>
        <taxon>Solanales</taxon>
        <taxon>Solanaceae</taxon>
        <taxon>Nicotianoideae</taxon>
        <taxon>Nicotianeae</taxon>
        <taxon>Nicotiana</taxon>
    </lineage>
</organism>
<dbReference type="PANTHER" id="PTHR33067:SF31">
    <property type="entry name" value="RNA-DIRECTED DNA POLYMERASE"/>
    <property type="match status" value="1"/>
</dbReference>
<dbReference type="AlphaFoldDB" id="A0A1S4B538"/>
<dbReference type="Gene3D" id="2.40.70.10">
    <property type="entry name" value="Acid Proteases"/>
    <property type="match status" value="1"/>
</dbReference>
<dbReference type="OrthoDB" id="778454at2759"/>
<evidence type="ECO:0000313" key="1">
    <source>
        <dbReference type="RefSeq" id="XP_016484047.1"/>
    </source>
</evidence>
<accession>A0A1S4B538</accession>
<dbReference type="PaxDb" id="4097-A0A1S4B538"/>
<protein>
    <submittedName>
        <fullName evidence="1">Uncharacterized protein</fullName>
    </submittedName>
</protein>
<name>A0A1S4B538_TOBAC</name>
<gene>
    <name evidence="1" type="primary">LOC107804641</name>
</gene>
<sequence length="251" mass="28039">MALMLEDPNAFIIPCTIGSADFAKALYDLGASINFMPYSIFKTLVIGKPKPTSMRLLMADCTTKRPLGVIKDVLVWVDKFILLTDFVILDSEVDYKVPIILGRPFLATGKSLCNVKAGEFTFWACDEQVVFHVKRQPNSNEVCIFVDLVTGVNIDNTSAIITVGDTLEAIFLILDNDEMDGFMKCVNSLQGMGSYNYAPIKFSLDLKNRKTLPIKPSIEEPPSMELKPLSPHLWYHGSWILKISGEWYNSG</sequence>
<proteinExistence type="predicted"/>